<dbReference type="Gene3D" id="1.10.630.10">
    <property type="entry name" value="Cytochrome P450"/>
    <property type="match status" value="1"/>
</dbReference>
<dbReference type="GO" id="GO:0016705">
    <property type="term" value="F:oxidoreductase activity, acting on paired donors, with incorporation or reduction of molecular oxygen"/>
    <property type="evidence" value="ECO:0007669"/>
    <property type="project" value="InterPro"/>
</dbReference>
<dbReference type="GO" id="GO:0005506">
    <property type="term" value="F:iron ion binding"/>
    <property type="evidence" value="ECO:0007669"/>
    <property type="project" value="InterPro"/>
</dbReference>
<name>A0AAN5YHB7_ASPLE</name>
<proteinExistence type="predicted"/>
<dbReference type="GO" id="GO:0004497">
    <property type="term" value="F:monooxygenase activity"/>
    <property type="evidence" value="ECO:0007669"/>
    <property type="project" value="InterPro"/>
</dbReference>
<gene>
    <name evidence="1" type="ORF">CNMCM8927_002830</name>
</gene>
<dbReference type="AlphaFoldDB" id="A0AAN5YHB7"/>
<dbReference type="EMBL" id="JAAAPU010000189">
    <property type="protein sequence ID" value="KAF4200568.1"/>
    <property type="molecule type" value="Genomic_DNA"/>
</dbReference>
<evidence type="ECO:0000313" key="2">
    <source>
        <dbReference type="Proteomes" id="UP000649114"/>
    </source>
</evidence>
<accession>A0AAN5YHB7</accession>
<sequence>MIQPEVSRHISVSNIGHGISARTISPNFHGTSGTVDIASAMAEITIFTAGSTLREKRCGQSSQLNLPSSTMIWMERMGPSGTLAPLQFKDIDNLPLHQNVIRETLRLHGSIHSLLRKVKNPLPVPDTP</sequence>
<comment type="caution">
    <text evidence="1">The sequence shown here is derived from an EMBL/GenBank/DDBJ whole genome shotgun (WGS) entry which is preliminary data.</text>
</comment>
<dbReference type="SUPFAM" id="SSF48264">
    <property type="entry name" value="Cytochrome P450"/>
    <property type="match status" value="1"/>
</dbReference>
<dbReference type="InterPro" id="IPR036396">
    <property type="entry name" value="Cyt_P450_sf"/>
</dbReference>
<reference evidence="1" key="2">
    <citation type="submission" date="2020-04" db="EMBL/GenBank/DDBJ databases">
        <authorList>
            <person name="Santos R.A.C."/>
            <person name="Steenwyk J.L."/>
            <person name="Rivero-Menendez O."/>
            <person name="Mead M.E."/>
            <person name="Silva L.P."/>
            <person name="Bastos R.W."/>
            <person name="Alastruey-Izquierdo A."/>
            <person name="Goldman G.H."/>
            <person name="Rokas A."/>
        </authorList>
    </citation>
    <scope>NUCLEOTIDE SEQUENCE</scope>
    <source>
        <strain evidence="1">CNM-CM8927</strain>
    </source>
</reference>
<evidence type="ECO:0000313" key="1">
    <source>
        <dbReference type="EMBL" id="KAF4200568.1"/>
    </source>
</evidence>
<reference evidence="1" key="1">
    <citation type="journal article" date="2020" name="bioRxiv">
        <title>Genomic and phenotypic heterogeneity of clinical isolates of the human pathogens Aspergillus fumigatus, Aspergillus lentulus and Aspergillus fumigatiaffinis.</title>
        <authorList>
            <person name="dos Santos R.A.C."/>
            <person name="Steenwyk J.L."/>
            <person name="Rivero-Menendez O."/>
            <person name="Mead M.E."/>
            <person name="Silva L.P."/>
            <person name="Bastos R.W."/>
            <person name="Alastruey-Izquierdo A."/>
            <person name="Goldman G.H."/>
            <person name="Rokas A."/>
        </authorList>
    </citation>
    <scope>NUCLEOTIDE SEQUENCE</scope>
    <source>
        <strain evidence="1">CNM-CM8927</strain>
    </source>
</reference>
<dbReference type="Pfam" id="PF00067">
    <property type="entry name" value="p450"/>
    <property type="match status" value="1"/>
</dbReference>
<protein>
    <submittedName>
        <fullName evidence="1">Uncharacterized protein</fullName>
    </submittedName>
</protein>
<organism evidence="1 2">
    <name type="scientific">Aspergillus lentulus</name>
    <dbReference type="NCBI Taxonomy" id="293939"/>
    <lineage>
        <taxon>Eukaryota</taxon>
        <taxon>Fungi</taxon>
        <taxon>Dikarya</taxon>
        <taxon>Ascomycota</taxon>
        <taxon>Pezizomycotina</taxon>
        <taxon>Eurotiomycetes</taxon>
        <taxon>Eurotiomycetidae</taxon>
        <taxon>Eurotiales</taxon>
        <taxon>Aspergillaceae</taxon>
        <taxon>Aspergillus</taxon>
        <taxon>Aspergillus subgen. Fumigati</taxon>
    </lineage>
</organism>
<dbReference type="Proteomes" id="UP000649114">
    <property type="component" value="Unassembled WGS sequence"/>
</dbReference>
<dbReference type="InterPro" id="IPR001128">
    <property type="entry name" value="Cyt_P450"/>
</dbReference>
<dbReference type="GO" id="GO:0020037">
    <property type="term" value="F:heme binding"/>
    <property type="evidence" value="ECO:0007669"/>
    <property type="project" value="InterPro"/>
</dbReference>